<reference evidence="1 2" key="1">
    <citation type="submission" date="2019-02" db="EMBL/GenBank/DDBJ databases">
        <title>Deep-cultivation of Planctomycetes and their phenomic and genomic characterization uncovers novel biology.</title>
        <authorList>
            <person name="Wiegand S."/>
            <person name="Jogler M."/>
            <person name="Boedeker C."/>
            <person name="Pinto D."/>
            <person name="Vollmers J."/>
            <person name="Rivas-Marin E."/>
            <person name="Kohn T."/>
            <person name="Peeters S.H."/>
            <person name="Heuer A."/>
            <person name="Rast P."/>
            <person name="Oberbeckmann S."/>
            <person name="Bunk B."/>
            <person name="Jeske O."/>
            <person name="Meyerdierks A."/>
            <person name="Storesund J.E."/>
            <person name="Kallscheuer N."/>
            <person name="Luecker S."/>
            <person name="Lage O.M."/>
            <person name="Pohl T."/>
            <person name="Merkel B.J."/>
            <person name="Hornburger P."/>
            <person name="Mueller R.-W."/>
            <person name="Bruemmer F."/>
            <person name="Labrenz M."/>
            <person name="Spormann A.M."/>
            <person name="Op den Camp H."/>
            <person name="Overmann J."/>
            <person name="Amann R."/>
            <person name="Jetten M.S.M."/>
            <person name="Mascher T."/>
            <person name="Medema M.H."/>
            <person name="Devos D.P."/>
            <person name="Kaster A.-K."/>
            <person name="Ovreas L."/>
            <person name="Rohde M."/>
            <person name="Galperin M.Y."/>
            <person name="Jogler C."/>
        </authorList>
    </citation>
    <scope>NUCLEOTIDE SEQUENCE [LARGE SCALE GENOMIC DNA]</scope>
    <source>
        <strain evidence="1 2">Pan265</strain>
    </source>
</reference>
<organism evidence="1 2">
    <name type="scientific">Mucisphaera calidilacus</name>
    <dbReference type="NCBI Taxonomy" id="2527982"/>
    <lineage>
        <taxon>Bacteria</taxon>
        <taxon>Pseudomonadati</taxon>
        <taxon>Planctomycetota</taxon>
        <taxon>Phycisphaerae</taxon>
        <taxon>Phycisphaerales</taxon>
        <taxon>Phycisphaeraceae</taxon>
        <taxon>Mucisphaera</taxon>
    </lineage>
</organism>
<dbReference type="KEGG" id="mcad:Pan265_15580"/>
<protein>
    <submittedName>
        <fullName evidence="1">Phytanoyl-CoA dioxygenase (PhyH)</fullName>
    </submittedName>
</protein>
<dbReference type="PANTHER" id="PTHR20883:SF49">
    <property type="entry name" value="PHYTANOYL-COA DIOXYGENASE"/>
    <property type="match status" value="1"/>
</dbReference>
<keyword evidence="1" id="KW-0560">Oxidoreductase</keyword>
<gene>
    <name evidence="1" type="ORF">Pan265_15580</name>
</gene>
<evidence type="ECO:0000313" key="2">
    <source>
        <dbReference type="Proteomes" id="UP000320386"/>
    </source>
</evidence>
<keyword evidence="1" id="KW-0223">Dioxygenase</keyword>
<dbReference type="InterPro" id="IPR008775">
    <property type="entry name" value="Phytyl_CoA_dOase-like"/>
</dbReference>
<dbReference type="RefSeq" id="WP_236254267.1">
    <property type="nucleotide sequence ID" value="NZ_CP036280.1"/>
</dbReference>
<dbReference type="Pfam" id="PF05721">
    <property type="entry name" value="PhyH"/>
    <property type="match status" value="1"/>
</dbReference>
<dbReference type="EMBL" id="CP036280">
    <property type="protein sequence ID" value="QDU71706.1"/>
    <property type="molecule type" value="Genomic_DNA"/>
</dbReference>
<dbReference type="SUPFAM" id="SSF51197">
    <property type="entry name" value="Clavaminate synthase-like"/>
    <property type="match status" value="1"/>
</dbReference>
<dbReference type="GO" id="GO:0005506">
    <property type="term" value="F:iron ion binding"/>
    <property type="evidence" value="ECO:0007669"/>
    <property type="project" value="UniProtKB-ARBA"/>
</dbReference>
<name>A0A518BXM6_9BACT</name>
<dbReference type="Gene3D" id="2.60.120.620">
    <property type="entry name" value="q2cbj1_9rhob like domain"/>
    <property type="match status" value="1"/>
</dbReference>
<sequence length="278" mass="31173">MNLTMESAALTEALDQPFALSATHLERFAKFGYVKIPGVLSPELLEAVREPIGRVVQANNKHAGVPIEERDTYGKAFIQVTNIWEQSEEARRFVMGKRLGRIAAELLGVAGVRLYHDQALYKEPSGGITPWHLDQYYWPLATDRTVTVWIPLVEIPIEMGPLSFAAGSQELDFGRDMAISDDSETALRDALEREAYPVEASAYALGEVSFHLGWTAHRAGPNRGERAREVMTMIYMDRDMTLMEPKHENQRHDREVFCPGIEVGAVCDSPKNPIVYEA</sequence>
<dbReference type="PANTHER" id="PTHR20883">
    <property type="entry name" value="PHYTANOYL-COA DIOXYGENASE DOMAIN CONTAINING 1"/>
    <property type="match status" value="1"/>
</dbReference>
<proteinExistence type="predicted"/>
<dbReference type="AlphaFoldDB" id="A0A518BXM6"/>
<dbReference type="GO" id="GO:0016706">
    <property type="term" value="F:2-oxoglutarate-dependent dioxygenase activity"/>
    <property type="evidence" value="ECO:0007669"/>
    <property type="project" value="UniProtKB-ARBA"/>
</dbReference>
<keyword evidence="2" id="KW-1185">Reference proteome</keyword>
<dbReference type="Proteomes" id="UP000320386">
    <property type="component" value="Chromosome"/>
</dbReference>
<accession>A0A518BXM6</accession>
<evidence type="ECO:0000313" key="1">
    <source>
        <dbReference type="EMBL" id="QDU71706.1"/>
    </source>
</evidence>